<accession>A0ABR0Y8U4</accession>
<keyword evidence="1" id="KW-1133">Transmembrane helix</keyword>
<keyword evidence="3" id="KW-1185">Reference proteome</keyword>
<dbReference type="Proteomes" id="UP001369086">
    <property type="component" value="Unassembled WGS sequence"/>
</dbReference>
<gene>
    <name evidence="2" type="ORF">HHUSO_G32980</name>
</gene>
<evidence type="ECO:0000313" key="3">
    <source>
        <dbReference type="Proteomes" id="UP001369086"/>
    </source>
</evidence>
<keyword evidence="1" id="KW-0472">Membrane</keyword>
<evidence type="ECO:0000256" key="1">
    <source>
        <dbReference type="SAM" id="Phobius"/>
    </source>
</evidence>
<evidence type="ECO:0000313" key="2">
    <source>
        <dbReference type="EMBL" id="KAK6469065.1"/>
    </source>
</evidence>
<name>A0ABR0Y8U4_HUSHU</name>
<feature type="transmembrane region" description="Helical" evidence="1">
    <location>
        <begin position="152"/>
        <end position="174"/>
    </location>
</feature>
<proteinExistence type="predicted"/>
<organism evidence="2 3">
    <name type="scientific">Huso huso</name>
    <name type="common">Beluga</name>
    <name type="synonym">Acipenser huso</name>
    <dbReference type="NCBI Taxonomy" id="61971"/>
    <lineage>
        <taxon>Eukaryota</taxon>
        <taxon>Metazoa</taxon>
        <taxon>Chordata</taxon>
        <taxon>Craniata</taxon>
        <taxon>Vertebrata</taxon>
        <taxon>Euteleostomi</taxon>
        <taxon>Actinopterygii</taxon>
        <taxon>Chondrostei</taxon>
        <taxon>Acipenseriformes</taxon>
        <taxon>Acipenseridae</taxon>
        <taxon>Huso</taxon>
    </lineage>
</organism>
<dbReference type="EMBL" id="JAHFZB010000041">
    <property type="protein sequence ID" value="KAK6469065.1"/>
    <property type="molecule type" value="Genomic_DNA"/>
</dbReference>
<comment type="caution">
    <text evidence="2">The sequence shown here is derived from an EMBL/GenBank/DDBJ whole genome shotgun (WGS) entry which is preliminary data.</text>
</comment>
<sequence>MNTVSTVARSQGENNFNISIILLVFMVRYASSSVQNERFQLNCKDVKENGFYKISTPSYFNKGWNASDLSEENWVSNNTNIAVIVFHAMALECNFTKEVLRVNPGEIILHQCMNVTLISFLLKGQEIRMDFILVPEETTDAKWIGGETRKRIGLIAALILFGSVIVALFCSCLYKRCFNRFKSEMQHATNI</sequence>
<keyword evidence="1" id="KW-0812">Transmembrane</keyword>
<reference evidence="2 3" key="1">
    <citation type="submission" date="2021-05" db="EMBL/GenBank/DDBJ databases">
        <authorList>
            <person name="Zahm M."/>
            <person name="Klopp C."/>
            <person name="Cabau C."/>
            <person name="Kuhl H."/>
            <person name="Suciu R."/>
            <person name="Ciorpac M."/>
            <person name="Holostenco D."/>
            <person name="Gessner J."/>
            <person name="Wuertz S."/>
            <person name="Hohne C."/>
            <person name="Stock M."/>
            <person name="Gislard M."/>
            <person name="Lluch J."/>
            <person name="Milhes M."/>
            <person name="Lampietro C."/>
            <person name="Lopez Roques C."/>
            <person name="Donnadieu C."/>
            <person name="Du K."/>
            <person name="Schartl M."/>
            <person name="Guiguen Y."/>
        </authorList>
    </citation>
    <scope>NUCLEOTIDE SEQUENCE [LARGE SCALE GENOMIC DNA]</scope>
    <source>
        <strain evidence="2">Hh-F2</strain>
        <tissue evidence="2">Blood</tissue>
    </source>
</reference>
<protein>
    <submittedName>
        <fullName evidence="2">Uncharacterized protein</fullName>
    </submittedName>
</protein>